<dbReference type="GO" id="GO:0008270">
    <property type="term" value="F:zinc ion binding"/>
    <property type="evidence" value="ECO:0007669"/>
    <property type="project" value="UniProtKB-KW"/>
</dbReference>
<evidence type="ECO:0000313" key="10">
    <source>
        <dbReference type="EMBL" id="PAA48478.1"/>
    </source>
</evidence>
<dbReference type="InterPro" id="IPR001660">
    <property type="entry name" value="SAM"/>
</dbReference>
<feature type="domain" description="FCS-type" evidence="9">
    <location>
        <begin position="654"/>
        <end position="688"/>
    </location>
</feature>
<dbReference type="GO" id="GO:0003677">
    <property type="term" value="F:DNA binding"/>
    <property type="evidence" value="ECO:0007669"/>
    <property type="project" value="UniProtKB-KW"/>
</dbReference>
<comment type="subcellular location">
    <subcellularLocation>
        <location evidence="1">Nucleus</location>
    </subcellularLocation>
</comment>
<dbReference type="OrthoDB" id="2390104at2759"/>
<dbReference type="InterPro" id="IPR050548">
    <property type="entry name" value="PcG_chromatin_remod_factors"/>
</dbReference>
<accession>A0A267DGQ0</accession>
<reference evidence="10 11" key="1">
    <citation type="submission" date="2017-06" db="EMBL/GenBank/DDBJ databases">
        <title>A platform for efficient transgenesis in Macrostomum lignano, a flatworm model organism for stem cell research.</title>
        <authorList>
            <person name="Berezikov E."/>
        </authorList>
    </citation>
    <scope>NUCLEOTIDE SEQUENCE [LARGE SCALE GENOMIC DNA]</scope>
    <source>
        <strain evidence="10">DV1</strain>
        <tissue evidence="10">Whole organism</tissue>
    </source>
</reference>
<evidence type="ECO:0000256" key="6">
    <source>
        <dbReference type="ARBA" id="ARBA00023242"/>
    </source>
</evidence>
<keyword evidence="11" id="KW-1185">Reference proteome</keyword>
<feature type="compositionally biased region" description="Pro residues" evidence="8">
    <location>
        <begin position="425"/>
        <end position="449"/>
    </location>
</feature>
<organism evidence="10 11">
    <name type="scientific">Macrostomum lignano</name>
    <dbReference type="NCBI Taxonomy" id="282301"/>
    <lineage>
        <taxon>Eukaryota</taxon>
        <taxon>Metazoa</taxon>
        <taxon>Spiralia</taxon>
        <taxon>Lophotrochozoa</taxon>
        <taxon>Platyhelminthes</taxon>
        <taxon>Rhabditophora</taxon>
        <taxon>Macrostomorpha</taxon>
        <taxon>Macrostomida</taxon>
        <taxon>Macrostomidae</taxon>
        <taxon>Macrostomum</taxon>
    </lineage>
</organism>
<feature type="compositionally biased region" description="Polar residues" evidence="8">
    <location>
        <begin position="847"/>
        <end position="856"/>
    </location>
</feature>
<feature type="region of interest" description="Disordered" evidence="8">
    <location>
        <begin position="839"/>
        <end position="863"/>
    </location>
</feature>
<feature type="region of interest" description="Disordered" evidence="8">
    <location>
        <begin position="422"/>
        <end position="499"/>
    </location>
</feature>
<dbReference type="InterPro" id="IPR013761">
    <property type="entry name" value="SAM/pointed_sf"/>
</dbReference>
<feature type="region of interest" description="Disordered" evidence="8">
    <location>
        <begin position="335"/>
        <end position="364"/>
    </location>
</feature>
<feature type="region of interest" description="Disordered" evidence="8">
    <location>
        <begin position="74"/>
        <end position="122"/>
    </location>
</feature>
<dbReference type="InterPro" id="IPR038603">
    <property type="entry name" value="Znf_FCS_sf"/>
</dbReference>
<evidence type="ECO:0000256" key="5">
    <source>
        <dbReference type="ARBA" id="ARBA00023125"/>
    </source>
</evidence>
<dbReference type="Pfam" id="PF00536">
    <property type="entry name" value="SAM_1"/>
    <property type="match status" value="1"/>
</dbReference>
<dbReference type="InterPro" id="IPR012313">
    <property type="entry name" value="Znf_FCS"/>
</dbReference>
<evidence type="ECO:0000256" key="1">
    <source>
        <dbReference type="ARBA" id="ARBA00004123"/>
    </source>
</evidence>
<keyword evidence="6" id="KW-0539">Nucleus</keyword>
<dbReference type="Gene3D" id="1.10.150.50">
    <property type="entry name" value="Transcription Factor, Ets-1"/>
    <property type="match status" value="1"/>
</dbReference>
<gene>
    <name evidence="10" type="ORF">BOX15_Mlig007571g2</name>
</gene>
<comment type="caution">
    <text evidence="10">The sequence shown here is derived from an EMBL/GenBank/DDBJ whole genome shotgun (WGS) entry which is preliminary data.</text>
</comment>
<evidence type="ECO:0000256" key="8">
    <source>
        <dbReference type="SAM" id="MobiDB-lite"/>
    </source>
</evidence>
<feature type="compositionally biased region" description="Low complexity" evidence="8">
    <location>
        <begin position="165"/>
        <end position="174"/>
    </location>
</feature>
<dbReference type="GO" id="GO:0035102">
    <property type="term" value="C:PRC1 complex"/>
    <property type="evidence" value="ECO:0007669"/>
    <property type="project" value="TreeGrafter"/>
</dbReference>
<dbReference type="STRING" id="282301.A0A267DGQ0"/>
<evidence type="ECO:0000256" key="7">
    <source>
        <dbReference type="PROSITE-ProRule" id="PRU00367"/>
    </source>
</evidence>
<dbReference type="SUPFAM" id="SSF47769">
    <property type="entry name" value="SAM/Pointed domain"/>
    <property type="match status" value="1"/>
</dbReference>
<dbReference type="PROSITE" id="PS51024">
    <property type="entry name" value="ZF_FCS"/>
    <property type="match status" value="1"/>
</dbReference>
<evidence type="ECO:0000313" key="11">
    <source>
        <dbReference type="Proteomes" id="UP000215902"/>
    </source>
</evidence>
<keyword evidence="4" id="KW-0862">Zinc</keyword>
<feature type="compositionally biased region" description="Basic and acidic residues" evidence="8">
    <location>
        <begin position="344"/>
        <end position="353"/>
    </location>
</feature>
<dbReference type="GO" id="GO:0003682">
    <property type="term" value="F:chromatin binding"/>
    <property type="evidence" value="ECO:0007669"/>
    <property type="project" value="TreeGrafter"/>
</dbReference>
<evidence type="ECO:0000259" key="9">
    <source>
        <dbReference type="PROSITE" id="PS51024"/>
    </source>
</evidence>
<dbReference type="EMBL" id="NIVC01004137">
    <property type="protein sequence ID" value="PAA48478.1"/>
    <property type="molecule type" value="Genomic_DNA"/>
</dbReference>
<feature type="compositionally biased region" description="Low complexity" evidence="8">
    <location>
        <begin position="450"/>
        <end position="468"/>
    </location>
</feature>
<sequence length="941" mass="99663">MSDLATESSSSCLPLKTEPNMETNIATAALADKASTALAPSCHIDLTLNPETPPPPPVPSATTATVPLAKPLVTARAPSQQQQQQQQHFVAVISQPQQQHQFQQVRPKPIQPAFKQQGPNQALTSISASGTANAAAPVAASARPIAPLQHHGQLKAIAPHTGSRQQQQQQQQHQPYHHPPPPHQTQASQPNSTAAAQLHHQHPHNQMQTAGFCFPTGPMMMVYPQSIMVQSAPLAIHTSQGFVAASFAPGPPPSSASASTTTGIVASSASGAVVCSSTSSAAVASIAGTAAVVTPHSSMSAAHQSAAAIATSSSSTIQPVSSSFGAAVLTTTTTSSASAARQHSSSETEEQKQKQQQQQQQHQQRLFDLNLRPQESALILQRLGGPAAVATQPAAAVLSAPPLPSNSSSPIKSHTAVTPAAALVPPLPPPPPIQPPVPPASAPIAPPSSKPQQEKPQQQQQEKQQQSKIIPTNVSANTECENQPEQSDSKPKQLVEQTMPQSQCQQLQCIENQQVVAESPDNSAADEAKLSCSPAVVSVSESVTQVASTAADSQASNNGTASAVVAANGGAVTTSINNSNSCSNNEPRIIKHLIDGFVVLESNQPFPVKRPYPEVNGCAAATYGPSFKVLKATGGISKSVNLDGEEVEQPTYVTLNSVGALMCEFCGKFKPFQTFKASRRFCSVSCARKYNVSKKVEKQRLKREAPAPQNPDTDQLSHRALQPKQAKVEPQDEQQQQSLDSSVKEQQQQKPDDIADAVDGNASCNEASGLLDQFYQADNENDNNINNATDVRDSQRDVEQLQEQQQPQEDADEDATVAQDDSLGDHDRVDLDPCGQAQAALEPEKAPQQSSASESVEPQRPARPEVLNWSVSDVHQLVASTPGCAPFAVNFRLQEIDGEALLLLKEENLMRPPLSMKLGPALKLSARIEEARATVPPDFFA</sequence>
<evidence type="ECO:0000256" key="4">
    <source>
        <dbReference type="ARBA" id="ARBA00022833"/>
    </source>
</evidence>
<dbReference type="GO" id="GO:0045892">
    <property type="term" value="P:negative regulation of DNA-templated transcription"/>
    <property type="evidence" value="ECO:0007669"/>
    <property type="project" value="TreeGrafter"/>
</dbReference>
<name>A0A267DGQ0_9PLAT</name>
<proteinExistence type="predicted"/>
<dbReference type="CDD" id="cd09509">
    <property type="entry name" value="SAM_Polycomb"/>
    <property type="match status" value="1"/>
</dbReference>
<feature type="region of interest" description="Disordered" evidence="8">
    <location>
        <begin position="779"/>
        <end position="817"/>
    </location>
</feature>
<feature type="region of interest" description="Disordered" evidence="8">
    <location>
        <begin position="159"/>
        <end position="210"/>
    </location>
</feature>
<evidence type="ECO:0000256" key="2">
    <source>
        <dbReference type="ARBA" id="ARBA00022723"/>
    </source>
</evidence>
<dbReference type="Pfam" id="PF21319">
    <property type="entry name" value="zf-FCS_1"/>
    <property type="match status" value="1"/>
</dbReference>
<dbReference type="Gene3D" id="3.30.60.160">
    <property type="match status" value="1"/>
</dbReference>
<dbReference type="SMART" id="SM00454">
    <property type="entry name" value="SAM"/>
    <property type="match status" value="1"/>
</dbReference>
<dbReference type="GO" id="GO:0042393">
    <property type="term" value="F:histone binding"/>
    <property type="evidence" value="ECO:0007669"/>
    <property type="project" value="TreeGrafter"/>
</dbReference>
<dbReference type="PANTHER" id="PTHR12247">
    <property type="entry name" value="POLYCOMB GROUP PROTEIN"/>
    <property type="match status" value="1"/>
</dbReference>
<feature type="compositionally biased region" description="Basic and acidic residues" evidence="8">
    <location>
        <begin position="790"/>
        <end position="799"/>
    </location>
</feature>
<keyword evidence="3 7" id="KW-0863">Zinc-finger</keyword>
<protein>
    <recommendedName>
        <fullName evidence="9">FCS-type domain-containing protein</fullName>
    </recommendedName>
</protein>
<keyword evidence="2" id="KW-0479">Metal-binding</keyword>
<dbReference type="AlphaFoldDB" id="A0A267DGQ0"/>
<evidence type="ECO:0000256" key="3">
    <source>
        <dbReference type="ARBA" id="ARBA00022771"/>
    </source>
</evidence>
<dbReference type="Proteomes" id="UP000215902">
    <property type="component" value="Unassembled WGS sequence"/>
</dbReference>
<feature type="compositionally biased region" description="Low complexity" evidence="8">
    <location>
        <begin position="95"/>
        <end position="104"/>
    </location>
</feature>
<feature type="compositionally biased region" description="Low complexity" evidence="8">
    <location>
        <begin position="354"/>
        <end position="364"/>
    </location>
</feature>
<feature type="region of interest" description="Disordered" evidence="8">
    <location>
        <begin position="697"/>
        <end position="763"/>
    </location>
</feature>
<dbReference type="PANTHER" id="PTHR12247:SF138">
    <property type="entry name" value="POLYHOMEOTIC DISTAL, ISOFORM A-RELATED"/>
    <property type="match status" value="1"/>
</dbReference>
<keyword evidence="5" id="KW-0238">DNA-binding</keyword>
<feature type="compositionally biased region" description="Polar residues" evidence="8">
    <location>
        <begin position="469"/>
        <end position="486"/>
    </location>
</feature>